<dbReference type="OrthoDB" id="67027at2759"/>
<sequence>MLRSVIRAAPRVNVLRAAICRPQILTTVRTYQVATAKTVLKTSYDSVEDYSSYKHNLFTHRLPESSAEQSAPLVALHSRLNLPSTFALSTLSQCLNLLFKDDGLANNFGLNTLGKTMLSYYVTEYLLIHYPRLPMSVHNAAVDSLMGTSALYEIGKSWGITVDTTSKLDKFLGEENEFLKYGKLRYISDAEKEKVKETGVEELVDGVTEHSREAEAYASAVRAIIGGLYTHSGEDTAKKFIEDHILSRKIPLDQMFQFSKPSAELVRLCDKLGFDQPISIRLMAETGRASSHPQYLTGVFVGTEKLGEAIGSSLNESKTRAVINALLAYYLYSPINAQGDKIKVPSETNYKFEGIIGIGDVAI</sequence>
<dbReference type="eggNOG" id="KOG3769">
    <property type="taxonomic scope" value="Eukaryota"/>
</dbReference>
<dbReference type="GO" id="GO:0004525">
    <property type="term" value="F:ribonuclease III activity"/>
    <property type="evidence" value="ECO:0007669"/>
    <property type="project" value="InterPro"/>
</dbReference>
<dbReference type="GeneID" id="18872427"/>
<dbReference type="STRING" id="619300.G3AG47"/>
<keyword evidence="4" id="KW-1185">Reference proteome</keyword>
<proteinExistence type="predicted"/>
<keyword evidence="1" id="KW-0694">RNA-binding</keyword>
<dbReference type="Gene3D" id="1.10.1520.10">
    <property type="entry name" value="Ribonuclease III domain"/>
    <property type="match status" value="1"/>
</dbReference>
<dbReference type="KEGG" id="spaa:SPAPADRAFT_58379"/>
<dbReference type="InParanoid" id="G3AG47"/>
<evidence type="ECO:0000259" key="2">
    <source>
        <dbReference type="PROSITE" id="PS50142"/>
    </source>
</evidence>
<name>G3AG47_SPAPN</name>
<dbReference type="PANTHER" id="PTHR11207">
    <property type="entry name" value="RIBONUCLEASE III"/>
    <property type="match status" value="1"/>
</dbReference>
<dbReference type="RefSeq" id="XP_007372598.1">
    <property type="nucleotide sequence ID" value="XM_007372536.1"/>
</dbReference>
<dbReference type="PROSITE" id="PS50142">
    <property type="entry name" value="RNASE_3_2"/>
    <property type="match status" value="1"/>
</dbReference>
<dbReference type="InterPro" id="IPR000999">
    <property type="entry name" value="RNase_III_dom"/>
</dbReference>
<organism evidence="4">
    <name type="scientific">Spathaspora passalidarum (strain NRRL Y-27907 / 11-Y1)</name>
    <dbReference type="NCBI Taxonomy" id="619300"/>
    <lineage>
        <taxon>Eukaryota</taxon>
        <taxon>Fungi</taxon>
        <taxon>Dikarya</taxon>
        <taxon>Ascomycota</taxon>
        <taxon>Saccharomycotina</taxon>
        <taxon>Pichiomycetes</taxon>
        <taxon>Debaryomycetaceae</taxon>
        <taxon>Spathaspora</taxon>
    </lineage>
</organism>
<evidence type="ECO:0000256" key="1">
    <source>
        <dbReference type="ARBA" id="ARBA00022884"/>
    </source>
</evidence>
<dbReference type="EMBL" id="GL996499">
    <property type="protein sequence ID" value="EGW35186.1"/>
    <property type="molecule type" value="Genomic_DNA"/>
</dbReference>
<dbReference type="OMA" id="YLYSPGN"/>
<dbReference type="SUPFAM" id="SSF69065">
    <property type="entry name" value="RNase III domain-like"/>
    <property type="match status" value="1"/>
</dbReference>
<evidence type="ECO:0000313" key="4">
    <source>
        <dbReference type="Proteomes" id="UP000000709"/>
    </source>
</evidence>
<dbReference type="Proteomes" id="UP000000709">
    <property type="component" value="Unassembled WGS sequence"/>
</dbReference>
<dbReference type="CDD" id="cd00593">
    <property type="entry name" value="RIBOc"/>
    <property type="match status" value="1"/>
</dbReference>
<dbReference type="FunCoup" id="G3AG47">
    <property type="interactions" value="441"/>
</dbReference>
<dbReference type="HOGENOM" id="CLU_034765_1_0_1"/>
<dbReference type="Gene3D" id="3.30.160.20">
    <property type="match status" value="1"/>
</dbReference>
<feature type="domain" description="RNase III" evidence="2">
    <location>
        <begin position="110"/>
        <end position="233"/>
    </location>
</feature>
<dbReference type="PANTHER" id="PTHR11207:SF32">
    <property type="entry name" value="LARGE RIBOSOMAL SUBUNIT PROTEIN ML44"/>
    <property type="match status" value="1"/>
</dbReference>
<evidence type="ECO:0000313" key="3">
    <source>
        <dbReference type="EMBL" id="EGW35186.1"/>
    </source>
</evidence>
<reference evidence="3 4" key="1">
    <citation type="journal article" date="2011" name="Proc. Natl. Acad. Sci. U.S.A.">
        <title>Comparative genomics of xylose-fermenting fungi for enhanced biofuel production.</title>
        <authorList>
            <person name="Wohlbach D.J."/>
            <person name="Kuo A."/>
            <person name="Sato T.K."/>
            <person name="Potts K.M."/>
            <person name="Salamov A.A."/>
            <person name="LaButti K.M."/>
            <person name="Sun H."/>
            <person name="Clum A."/>
            <person name="Pangilinan J.L."/>
            <person name="Lindquist E.A."/>
            <person name="Lucas S."/>
            <person name="Lapidus A."/>
            <person name="Jin M."/>
            <person name="Gunawan C."/>
            <person name="Balan V."/>
            <person name="Dale B.E."/>
            <person name="Jeffries T.W."/>
            <person name="Zinkel R."/>
            <person name="Barry K.W."/>
            <person name="Grigoriev I.V."/>
            <person name="Gasch A.P."/>
        </authorList>
    </citation>
    <scope>NUCLEOTIDE SEQUENCE [LARGE SCALE GENOMIC DNA]</scope>
    <source>
        <strain evidence="4">NRRL Y-27907 / 11-Y1</strain>
    </source>
</reference>
<accession>G3AG47</accession>
<dbReference type="AlphaFoldDB" id="G3AG47"/>
<protein>
    <recommendedName>
        <fullName evidence="2">RNase III domain-containing protein</fullName>
    </recommendedName>
</protein>
<dbReference type="GO" id="GO:0003735">
    <property type="term" value="F:structural constituent of ribosome"/>
    <property type="evidence" value="ECO:0007669"/>
    <property type="project" value="TreeGrafter"/>
</dbReference>
<dbReference type="InterPro" id="IPR036389">
    <property type="entry name" value="RNase_III_sf"/>
</dbReference>
<dbReference type="GO" id="GO:0003723">
    <property type="term" value="F:RNA binding"/>
    <property type="evidence" value="ECO:0007669"/>
    <property type="project" value="UniProtKB-KW"/>
</dbReference>
<gene>
    <name evidence="3" type="ORF">SPAPADRAFT_58379</name>
</gene>
<dbReference type="GO" id="GO:0006396">
    <property type="term" value="P:RNA processing"/>
    <property type="evidence" value="ECO:0007669"/>
    <property type="project" value="InterPro"/>
</dbReference>
<dbReference type="GO" id="GO:0005739">
    <property type="term" value="C:mitochondrion"/>
    <property type="evidence" value="ECO:0007669"/>
    <property type="project" value="TreeGrafter"/>
</dbReference>
<dbReference type="Pfam" id="PF00636">
    <property type="entry name" value="Ribonuclease_3"/>
    <property type="match status" value="1"/>
</dbReference>
<dbReference type="SMART" id="SM00535">
    <property type="entry name" value="RIBOc"/>
    <property type="match status" value="1"/>
</dbReference>
<dbReference type="SUPFAM" id="SSF54768">
    <property type="entry name" value="dsRNA-binding domain-like"/>
    <property type="match status" value="1"/>
</dbReference>